<evidence type="ECO:0000256" key="1">
    <source>
        <dbReference type="SAM" id="MobiDB-lite"/>
    </source>
</evidence>
<dbReference type="OrthoDB" id="9768851at2"/>
<dbReference type="SUPFAM" id="SSF51430">
    <property type="entry name" value="NAD(P)-linked oxidoreductase"/>
    <property type="match status" value="1"/>
</dbReference>
<proteinExistence type="predicted"/>
<dbReference type="Pfam" id="PF00248">
    <property type="entry name" value="Aldo_ket_red"/>
    <property type="match status" value="1"/>
</dbReference>
<evidence type="ECO:0000313" key="4">
    <source>
        <dbReference type="Proteomes" id="UP000253094"/>
    </source>
</evidence>
<dbReference type="EMBL" id="QOIL01000001">
    <property type="protein sequence ID" value="RCG32912.1"/>
    <property type="molecule type" value="Genomic_DNA"/>
</dbReference>
<accession>A0A367FSZ3</accession>
<dbReference type="Gene3D" id="3.20.20.100">
    <property type="entry name" value="NADP-dependent oxidoreductase domain"/>
    <property type="match status" value="1"/>
</dbReference>
<evidence type="ECO:0000259" key="2">
    <source>
        <dbReference type="Pfam" id="PF00248"/>
    </source>
</evidence>
<dbReference type="AlphaFoldDB" id="A0A367FSZ3"/>
<feature type="domain" description="NADP-dependent oxidoreductase" evidence="2">
    <location>
        <begin position="31"/>
        <end position="316"/>
    </location>
</feature>
<feature type="region of interest" description="Disordered" evidence="1">
    <location>
        <begin position="1"/>
        <end position="20"/>
    </location>
</feature>
<dbReference type="PANTHER" id="PTHR42686">
    <property type="entry name" value="GH17980P-RELATED"/>
    <property type="match status" value="1"/>
</dbReference>
<gene>
    <name evidence="3" type="ORF">DQ384_00135</name>
</gene>
<evidence type="ECO:0000313" key="3">
    <source>
        <dbReference type="EMBL" id="RCG32912.1"/>
    </source>
</evidence>
<dbReference type="GO" id="GO:0016491">
    <property type="term" value="F:oxidoreductase activity"/>
    <property type="evidence" value="ECO:0007669"/>
    <property type="project" value="InterPro"/>
</dbReference>
<dbReference type="InterPro" id="IPR036812">
    <property type="entry name" value="NAD(P)_OxRdtase_dom_sf"/>
</dbReference>
<dbReference type="InterPro" id="IPR020471">
    <property type="entry name" value="AKR"/>
</dbReference>
<dbReference type="InterPro" id="IPR023210">
    <property type="entry name" value="NADP_OxRdtase_dom"/>
</dbReference>
<dbReference type="PANTHER" id="PTHR42686:SF1">
    <property type="entry name" value="GH17980P-RELATED"/>
    <property type="match status" value="1"/>
</dbReference>
<dbReference type="Proteomes" id="UP000253094">
    <property type="component" value="Unassembled WGS sequence"/>
</dbReference>
<reference evidence="3 4" key="1">
    <citation type="submission" date="2018-06" db="EMBL/GenBank/DDBJ databases">
        <title>Sphaerisporangium craniellae sp. nov., isolated from a marine sponge in the South China Sea.</title>
        <authorList>
            <person name="Li L."/>
        </authorList>
    </citation>
    <scope>NUCLEOTIDE SEQUENCE [LARGE SCALE GENOMIC DNA]</scope>
    <source>
        <strain evidence="3 4">CCTCC AA 208026</strain>
    </source>
</reference>
<name>A0A367FSZ3_9ACTN</name>
<organism evidence="3 4">
    <name type="scientific">Sphaerisporangium album</name>
    <dbReference type="NCBI Taxonomy" id="509200"/>
    <lineage>
        <taxon>Bacteria</taxon>
        <taxon>Bacillati</taxon>
        <taxon>Actinomycetota</taxon>
        <taxon>Actinomycetes</taxon>
        <taxon>Streptosporangiales</taxon>
        <taxon>Streptosporangiaceae</taxon>
        <taxon>Sphaerisporangium</taxon>
    </lineage>
</organism>
<dbReference type="RefSeq" id="WP_114026577.1">
    <property type="nucleotide sequence ID" value="NZ_QOIL01000001.1"/>
</dbReference>
<keyword evidence="4" id="KW-1185">Reference proteome</keyword>
<protein>
    <submittedName>
        <fullName evidence="3">Aldo/keto reductase</fullName>
    </submittedName>
</protein>
<dbReference type="GO" id="GO:0005829">
    <property type="term" value="C:cytosol"/>
    <property type="evidence" value="ECO:0007669"/>
    <property type="project" value="TreeGrafter"/>
</dbReference>
<feature type="compositionally biased region" description="Basic and acidic residues" evidence="1">
    <location>
        <begin position="1"/>
        <end position="18"/>
    </location>
</feature>
<comment type="caution">
    <text evidence="3">The sequence shown here is derived from an EMBL/GenBank/DDBJ whole genome shotgun (WGS) entry which is preliminary data.</text>
</comment>
<sequence length="326" mass="34944">MADDHTHNGPPDPAERRAFGRTGLTVTPVCIGTSPLASMPALYGYAVGQDRAEATVEAVLDGPFNFLDTSNNYGGGSAELRIGAVLRRRGGIPDGFVLATKADADPGTGDFSGERVRRSVEESLERLGVDHVPMMYLHDPEYHVTFEEAMARGGPVEALVALRDAGVVGHLGIAGGPVELMRRFVRTGVFEAVINHNRWTLVNREAGPLLDEAVARGVAFVNGAPYGGGMLVKGPDAQPRYAYRDTDESVRDAVRSMRRVCAAHDVPLAAAALQFSLRDPRVTSTIVGVSEPARIKTTLDLATTPIAPELWDELDRYTPSSGGWLD</sequence>
<dbReference type="CDD" id="cd19090">
    <property type="entry name" value="AKR_AKR15A-like"/>
    <property type="match status" value="1"/>
</dbReference>